<comment type="caution">
    <text evidence="1">The sequence shown here is derived from an EMBL/GenBank/DDBJ whole genome shotgun (WGS) entry which is preliminary data.</text>
</comment>
<gene>
    <name evidence="1" type="ORF">CHRY9390_02397</name>
</gene>
<accession>A0A9N8MIA6</accession>
<evidence type="ECO:0000313" key="2">
    <source>
        <dbReference type="Proteomes" id="UP000662618"/>
    </source>
</evidence>
<name>A0A9N8MIA6_9FLAO</name>
<dbReference type="AlphaFoldDB" id="A0A9N8MIA6"/>
<dbReference type="PROSITE" id="PS51257">
    <property type="entry name" value="PROKAR_LIPOPROTEIN"/>
    <property type="match status" value="1"/>
</dbReference>
<dbReference type="Proteomes" id="UP000662618">
    <property type="component" value="Unassembled WGS sequence"/>
</dbReference>
<protein>
    <recommendedName>
        <fullName evidence="3">Lipoprotein</fullName>
    </recommendedName>
</protein>
<proteinExistence type="predicted"/>
<evidence type="ECO:0008006" key="3">
    <source>
        <dbReference type="Google" id="ProtNLM"/>
    </source>
</evidence>
<evidence type="ECO:0000313" key="1">
    <source>
        <dbReference type="EMBL" id="CAD7811677.1"/>
    </source>
</evidence>
<sequence>MKYIIIGLLSLSIFFSCSKKEIEQEKLPEIISVSKGKVENLGGSIFPDFILLNRSDFEKYKNGNNSKWFINGNDKLFFIPSEDYSIKALLLTNKKNTDRGLISFFNIYNINFKDEKNAIKLKNIETDKKIRLGVSKEYVENIFGDPDFPVKNVDGFEIMYWSFTMSDDRKDYMTNHLTPTIIRGKGFSVEMTFEKNKLINLMYAYDVY</sequence>
<dbReference type="RefSeq" id="WP_162088668.1">
    <property type="nucleotide sequence ID" value="NZ_CAJIMS010000001.1"/>
</dbReference>
<dbReference type="EMBL" id="CAJIMS010000001">
    <property type="protein sequence ID" value="CAD7811677.1"/>
    <property type="molecule type" value="Genomic_DNA"/>
</dbReference>
<reference evidence="1" key="1">
    <citation type="submission" date="2020-12" db="EMBL/GenBank/DDBJ databases">
        <authorList>
            <person name="Rodrigo-Torres L."/>
            <person name="Arahal R. D."/>
            <person name="Lucena T."/>
        </authorList>
    </citation>
    <scope>NUCLEOTIDE SEQUENCE</scope>
    <source>
        <strain evidence="1">CECT 9390</strain>
    </source>
</reference>
<organism evidence="1 2">
    <name type="scientific">Chryseobacterium aquaeductus</name>
    <dbReference type="NCBI Taxonomy" id="2675056"/>
    <lineage>
        <taxon>Bacteria</taxon>
        <taxon>Pseudomonadati</taxon>
        <taxon>Bacteroidota</taxon>
        <taxon>Flavobacteriia</taxon>
        <taxon>Flavobacteriales</taxon>
        <taxon>Weeksellaceae</taxon>
        <taxon>Chryseobacterium group</taxon>
        <taxon>Chryseobacterium</taxon>
    </lineage>
</organism>
<keyword evidence="2" id="KW-1185">Reference proteome</keyword>